<feature type="transmembrane region" description="Helical" evidence="1">
    <location>
        <begin position="92"/>
        <end position="112"/>
    </location>
</feature>
<keyword evidence="1" id="KW-1133">Transmembrane helix</keyword>
<organism evidence="2 3">
    <name type="scientific">Bailinhaonella thermotolerans</name>
    <dbReference type="NCBI Taxonomy" id="1070861"/>
    <lineage>
        <taxon>Bacteria</taxon>
        <taxon>Bacillati</taxon>
        <taxon>Actinomycetota</taxon>
        <taxon>Actinomycetes</taxon>
        <taxon>Streptosporangiales</taxon>
        <taxon>Streptosporangiaceae</taxon>
        <taxon>Bailinhaonella</taxon>
    </lineage>
</organism>
<dbReference type="EMBL" id="QZEY01000002">
    <property type="protein sequence ID" value="RJL34436.1"/>
    <property type="molecule type" value="Genomic_DNA"/>
</dbReference>
<keyword evidence="3" id="KW-1185">Reference proteome</keyword>
<keyword evidence="1" id="KW-0812">Transmembrane</keyword>
<evidence type="ECO:0000256" key="1">
    <source>
        <dbReference type="SAM" id="Phobius"/>
    </source>
</evidence>
<dbReference type="OrthoDB" id="7698234at2"/>
<name>A0A3A4BSZ9_9ACTN</name>
<dbReference type="AlphaFoldDB" id="A0A3A4BSZ9"/>
<feature type="transmembrane region" description="Helical" evidence="1">
    <location>
        <begin position="270"/>
        <end position="292"/>
    </location>
</feature>
<feature type="transmembrane region" description="Helical" evidence="1">
    <location>
        <begin position="312"/>
        <end position="333"/>
    </location>
</feature>
<feature type="transmembrane region" description="Helical" evidence="1">
    <location>
        <begin position="118"/>
        <end position="137"/>
    </location>
</feature>
<keyword evidence="1" id="KW-0472">Membrane</keyword>
<feature type="transmembrane region" description="Helical" evidence="1">
    <location>
        <begin position="231"/>
        <end position="249"/>
    </location>
</feature>
<dbReference type="Pfam" id="PF06772">
    <property type="entry name" value="LtrA"/>
    <property type="match status" value="1"/>
</dbReference>
<feature type="transmembrane region" description="Helical" evidence="1">
    <location>
        <begin position="198"/>
        <end position="219"/>
    </location>
</feature>
<feature type="transmembrane region" description="Helical" evidence="1">
    <location>
        <begin position="345"/>
        <end position="375"/>
    </location>
</feature>
<feature type="transmembrane region" description="Helical" evidence="1">
    <location>
        <begin position="169"/>
        <end position="186"/>
    </location>
</feature>
<dbReference type="Proteomes" id="UP000265768">
    <property type="component" value="Unassembled WGS sequence"/>
</dbReference>
<dbReference type="PANTHER" id="PTHR36840">
    <property type="entry name" value="BLL5714 PROTEIN"/>
    <property type="match status" value="1"/>
</dbReference>
<evidence type="ECO:0000313" key="3">
    <source>
        <dbReference type="Proteomes" id="UP000265768"/>
    </source>
</evidence>
<feature type="transmembrane region" description="Helical" evidence="1">
    <location>
        <begin position="144"/>
        <end position="163"/>
    </location>
</feature>
<sequence>MPENIGMRLPRWFAERSAPAAPEEELRVSTVELFLDLVFVFTVTQLTALLARDFSPADALRAVLAFVLIWWIYGGYCWVTNHVPPVRTTRRVLLFTGMGGFLVIALALPKAFGDGPDGVWFAVGYLVVVLVHTFLYLQASSRALRLLPGNLGATALVFAAAYVDEPWRTGLWVLAVAVLIVSPYFIKQEGFPLHPGHIVERHGLLVIIVLGESIVAIGIGAGDLPLTADLVAAAVLGLALAATFWWMYFSDEAERAEHALLRIADPVRRTRLVLAGYFYAHIPMLLGVVGVAAGLKKLVAHPFDPLYPGPAIALGAGVSLFLVGELLFGRALALGGSPLRSAAAVLALASAGLGLVSGMAQLAVLVLIAGGVAALQRSHAARL</sequence>
<dbReference type="InterPro" id="IPR010640">
    <property type="entry name" value="Low_temperature_requirement_A"/>
</dbReference>
<gene>
    <name evidence="2" type="ORF">D5H75_08380</name>
</gene>
<accession>A0A3A4BSZ9</accession>
<proteinExistence type="predicted"/>
<comment type="caution">
    <text evidence="2">The sequence shown here is derived from an EMBL/GenBank/DDBJ whole genome shotgun (WGS) entry which is preliminary data.</text>
</comment>
<dbReference type="PANTHER" id="PTHR36840:SF1">
    <property type="entry name" value="BLL5714 PROTEIN"/>
    <property type="match status" value="1"/>
</dbReference>
<feature type="transmembrane region" description="Helical" evidence="1">
    <location>
        <begin position="63"/>
        <end position="80"/>
    </location>
</feature>
<evidence type="ECO:0000313" key="2">
    <source>
        <dbReference type="EMBL" id="RJL34436.1"/>
    </source>
</evidence>
<protein>
    <submittedName>
        <fullName evidence="2">Low temperature requirement protein A</fullName>
    </submittedName>
</protein>
<reference evidence="2 3" key="1">
    <citation type="submission" date="2018-09" db="EMBL/GenBank/DDBJ databases">
        <title>YIM 75507 draft genome.</title>
        <authorList>
            <person name="Tang S."/>
            <person name="Feng Y."/>
        </authorList>
    </citation>
    <scope>NUCLEOTIDE SEQUENCE [LARGE SCALE GENOMIC DNA]</scope>
    <source>
        <strain evidence="2 3">YIM 75507</strain>
    </source>
</reference>